<evidence type="ECO:0000256" key="1">
    <source>
        <dbReference type="ARBA" id="ARBA00000677"/>
    </source>
</evidence>
<evidence type="ECO:0000256" key="11">
    <source>
        <dbReference type="PIRSR" id="PIRSR600223-1"/>
    </source>
</evidence>
<dbReference type="Gene3D" id="2.10.109.10">
    <property type="entry name" value="Umud Fragment, subunit A"/>
    <property type="match status" value="1"/>
</dbReference>
<evidence type="ECO:0000256" key="2">
    <source>
        <dbReference type="ARBA" id="ARBA00004401"/>
    </source>
</evidence>
<evidence type="ECO:0000256" key="12">
    <source>
        <dbReference type="RuleBase" id="RU362042"/>
    </source>
</evidence>
<evidence type="ECO:0000256" key="6">
    <source>
        <dbReference type="ARBA" id="ARBA00022670"/>
    </source>
</evidence>
<keyword evidence="10 12" id="KW-0472">Membrane</keyword>
<proteinExistence type="inferred from homology"/>
<dbReference type="PROSITE" id="PS00501">
    <property type="entry name" value="SPASE_I_1"/>
    <property type="match status" value="1"/>
</dbReference>
<dbReference type="NCBIfam" id="TIGR02227">
    <property type="entry name" value="sigpep_I_bact"/>
    <property type="match status" value="1"/>
</dbReference>
<evidence type="ECO:0000256" key="9">
    <source>
        <dbReference type="ARBA" id="ARBA00022989"/>
    </source>
</evidence>
<comment type="catalytic activity">
    <reaction evidence="1 12">
        <text>Cleavage of hydrophobic, N-terminal signal or leader sequences from secreted and periplasmic proteins.</text>
        <dbReference type="EC" id="3.4.21.89"/>
    </reaction>
</comment>
<dbReference type="InterPro" id="IPR019533">
    <property type="entry name" value="Peptidase_S26"/>
</dbReference>
<dbReference type="GO" id="GO:0005886">
    <property type="term" value="C:plasma membrane"/>
    <property type="evidence" value="ECO:0007669"/>
    <property type="project" value="UniProtKB-SubCell"/>
</dbReference>
<keyword evidence="7 12" id="KW-0812">Transmembrane</keyword>
<dbReference type="CDD" id="cd06530">
    <property type="entry name" value="S26_SPase_I"/>
    <property type="match status" value="1"/>
</dbReference>
<evidence type="ECO:0000256" key="10">
    <source>
        <dbReference type="ARBA" id="ARBA00023136"/>
    </source>
</evidence>
<evidence type="ECO:0000256" key="8">
    <source>
        <dbReference type="ARBA" id="ARBA00022801"/>
    </source>
</evidence>
<evidence type="ECO:0000256" key="5">
    <source>
        <dbReference type="ARBA" id="ARBA00022475"/>
    </source>
</evidence>
<comment type="caution">
    <text evidence="14">The sequence shown here is derived from an EMBL/GenBank/DDBJ whole genome shotgun (WGS) entry which is preliminary data.</text>
</comment>
<dbReference type="EMBL" id="LNNH01000029">
    <property type="protein sequence ID" value="KWW16908.1"/>
    <property type="molecule type" value="Genomic_DNA"/>
</dbReference>
<dbReference type="InterPro" id="IPR000223">
    <property type="entry name" value="Pept_S26A_signal_pept_1"/>
</dbReference>
<dbReference type="InterPro" id="IPR036286">
    <property type="entry name" value="LexA/Signal_pep-like_sf"/>
</dbReference>
<reference evidence="14 15" key="1">
    <citation type="submission" date="2015-11" db="EMBL/GenBank/DDBJ databases">
        <title>Genome Sequence of Bacillus simplex strain VanAntwerpen2.</title>
        <authorList>
            <person name="Couger M.B."/>
        </authorList>
    </citation>
    <scope>NUCLEOTIDE SEQUENCE [LARGE SCALE GENOMIC DNA]</scope>
    <source>
        <strain evidence="14 15">VanAntwerpen02</strain>
    </source>
</reference>
<dbReference type="EC" id="3.4.21.89" evidence="4 12"/>
<dbReference type="GO" id="GO:0009003">
    <property type="term" value="F:signal peptidase activity"/>
    <property type="evidence" value="ECO:0007669"/>
    <property type="project" value="UniProtKB-EC"/>
</dbReference>
<accession>A0A120GP06</accession>
<feature type="active site" evidence="11">
    <location>
        <position position="40"/>
    </location>
</feature>
<organism evidence="14 15">
    <name type="scientific">Peribacillus simplex</name>
    <dbReference type="NCBI Taxonomy" id="1478"/>
    <lineage>
        <taxon>Bacteria</taxon>
        <taxon>Bacillati</taxon>
        <taxon>Bacillota</taxon>
        <taxon>Bacilli</taxon>
        <taxon>Bacillales</taxon>
        <taxon>Bacillaceae</taxon>
        <taxon>Peribacillus</taxon>
    </lineage>
</organism>
<protein>
    <recommendedName>
        <fullName evidence="4 12">Signal peptidase I</fullName>
        <ecNumber evidence="4 12">3.4.21.89</ecNumber>
    </recommendedName>
</protein>
<evidence type="ECO:0000256" key="3">
    <source>
        <dbReference type="ARBA" id="ARBA00009370"/>
    </source>
</evidence>
<keyword evidence="9 12" id="KW-1133">Transmembrane helix</keyword>
<evidence type="ECO:0000313" key="14">
    <source>
        <dbReference type="EMBL" id="KWW16908.1"/>
    </source>
</evidence>
<dbReference type="SUPFAM" id="SSF51306">
    <property type="entry name" value="LexA/Signal peptidase"/>
    <property type="match status" value="1"/>
</dbReference>
<dbReference type="FunFam" id="2.10.109.10:FF:000008">
    <property type="entry name" value="Signal peptidase I"/>
    <property type="match status" value="1"/>
</dbReference>
<dbReference type="PROSITE" id="PS00761">
    <property type="entry name" value="SPASE_I_3"/>
    <property type="match status" value="1"/>
</dbReference>
<sequence length="187" mass="21910">MGKTNKNSLSDWIKAAMIAFVIYILIRTFFFSSYDVEGKSMQPTLEDGNKLVVNKINYQIHDIHRFDIIVFHANSQEDYVKRVIGIAGDRIRYKDDWLYVNGRKVDEPYLEKWKEGFPDQDFTGDFTLKELTDETTVPKGKLFVMGDNRLESADSRHFGFIPVENVVGKVDVRYWPLKEFNYRFTGE</sequence>
<comment type="subcellular location">
    <subcellularLocation>
        <location evidence="2">Cell membrane</location>
        <topology evidence="2">Single-pass type II membrane protein</topology>
    </subcellularLocation>
    <subcellularLocation>
        <location evidence="12">Membrane</location>
        <topology evidence="12">Single-pass type II membrane protein</topology>
    </subcellularLocation>
</comment>
<keyword evidence="6 12" id="KW-0645">Protease</keyword>
<feature type="active site" evidence="11">
    <location>
        <position position="81"/>
    </location>
</feature>
<dbReference type="Proteomes" id="UP000064189">
    <property type="component" value="Unassembled WGS sequence"/>
</dbReference>
<dbReference type="PRINTS" id="PR00727">
    <property type="entry name" value="LEADERPTASE"/>
</dbReference>
<dbReference type="InterPro" id="IPR019758">
    <property type="entry name" value="Pept_S26A_signal_pept_1_CS"/>
</dbReference>
<dbReference type="GO" id="GO:0004252">
    <property type="term" value="F:serine-type endopeptidase activity"/>
    <property type="evidence" value="ECO:0007669"/>
    <property type="project" value="InterPro"/>
</dbReference>
<keyword evidence="15" id="KW-1185">Reference proteome</keyword>
<dbReference type="GO" id="GO:0006465">
    <property type="term" value="P:signal peptide processing"/>
    <property type="evidence" value="ECO:0007669"/>
    <property type="project" value="InterPro"/>
</dbReference>
<feature type="domain" description="Peptidase S26" evidence="13">
    <location>
        <begin position="10"/>
        <end position="175"/>
    </location>
</feature>
<comment type="similarity">
    <text evidence="3 12">Belongs to the peptidase S26 family.</text>
</comment>
<dbReference type="PANTHER" id="PTHR43390:SF1">
    <property type="entry name" value="CHLOROPLAST PROCESSING PEPTIDASE"/>
    <property type="match status" value="1"/>
</dbReference>
<evidence type="ECO:0000256" key="4">
    <source>
        <dbReference type="ARBA" id="ARBA00013208"/>
    </source>
</evidence>
<dbReference type="PANTHER" id="PTHR43390">
    <property type="entry name" value="SIGNAL PEPTIDASE I"/>
    <property type="match status" value="1"/>
</dbReference>
<keyword evidence="5" id="KW-1003">Cell membrane</keyword>
<dbReference type="InterPro" id="IPR019756">
    <property type="entry name" value="Pept_S26A_signal_pept_1_Ser-AS"/>
</dbReference>
<dbReference type="Pfam" id="PF10502">
    <property type="entry name" value="Peptidase_S26"/>
    <property type="match status" value="1"/>
</dbReference>
<feature type="transmembrane region" description="Helical" evidence="12">
    <location>
        <begin position="12"/>
        <end position="31"/>
    </location>
</feature>
<evidence type="ECO:0000256" key="7">
    <source>
        <dbReference type="ARBA" id="ARBA00022692"/>
    </source>
</evidence>
<dbReference type="RefSeq" id="WP_061143073.1">
    <property type="nucleotide sequence ID" value="NZ_LNNH01000029.1"/>
</dbReference>
<name>A0A120GP06_9BACI</name>
<evidence type="ECO:0000313" key="15">
    <source>
        <dbReference type="Proteomes" id="UP000064189"/>
    </source>
</evidence>
<gene>
    <name evidence="14" type="ORF">AS888_23265</name>
</gene>
<keyword evidence="8 12" id="KW-0378">Hydrolase</keyword>
<dbReference type="AlphaFoldDB" id="A0A120GP06"/>
<evidence type="ECO:0000259" key="13">
    <source>
        <dbReference type="Pfam" id="PF10502"/>
    </source>
</evidence>